<feature type="compositionally biased region" description="Basic and acidic residues" evidence="2">
    <location>
        <begin position="221"/>
        <end position="240"/>
    </location>
</feature>
<proteinExistence type="inferred from homology"/>
<dbReference type="PANTHER" id="PTHR43000">
    <property type="entry name" value="DTDP-D-GLUCOSE 4,6-DEHYDRATASE-RELATED"/>
    <property type="match status" value="1"/>
</dbReference>
<evidence type="ECO:0000256" key="1">
    <source>
        <dbReference type="ARBA" id="ARBA00007637"/>
    </source>
</evidence>
<name>A0ABS7D3L9_9BACL</name>
<sequence length="383" mass="40438">MDEGQLSRPRLLVTGAGGFCGEHACRYFTSAGWDVTAVVRRMPVDDQAEEFLGQAAAVEICDLASASGTMEMVRRAQPDYVLHLAGVNAVALSWSSPAAVMESNVMGTVHLLEAIRGLGNRKCCRIVVAGSMLRCKLDEGGQGMAPPHPYSLSKAMQVLTAQSWASLYGMDVIVAEPSNLIGPGRSNGLCALIARYAAELERNGSGECRATNCCGDDAAGRGGDDDAEHSGGDDAERGGVDDAECGGVDDAECSGGGDVSSVDHSADGGAPPPFRLSSRTEMRDLLDVRDAIRAYELLLLSGERGMVYPVASGTMRSLGELADTFDRLASCSLQWCVGESQELSPQPLDIAAVRALGWSPRFSLEQSVLDTLESARRVLKEGM</sequence>
<feature type="compositionally biased region" description="Acidic residues" evidence="2">
    <location>
        <begin position="241"/>
        <end position="252"/>
    </location>
</feature>
<dbReference type="InterPro" id="IPR001509">
    <property type="entry name" value="Epimerase_deHydtase"/>
</dbReference>
<comment type="caution">
    <text evidence="4">The sequence shown here is derived from an EMBL/GenBank/DDBJ whole genome shotgun (WGS) entry which is preliminary data.</text>
</comment>
<feature type="compositionally biased region" description="Low complexity" evidence="2">
    <location>
        <begin position="259"/>
        <end position="269"/>
    </location>
</feature>
<feature type="region of interest" description="Disordered" evidence="2">
    <location>
        <begin position="221"/>
        <end position="277"/>
    </location>
</feature>
<accession>A0ABS7D3L9</accession>
<dbReference type="RefSeq" id="WP_219871762.1">
    <property type="nucleotide sequence ID" value="NZ_JAHZIJ010000003.1"/>
</dbReference>
<evidence type="ECO:0000256" key="2">
    <source>
        <dbReference type="SAM" id="MobiDB-lite"/>
    </source>
</evidence>
<evidence type="ECO:0000313" key="4">
    <source>
        <dbReference type="EMBL" id="MBW7474532.1"/>
    </source>
</evidence>
<dbReference type="SUPFAM" id="SSF51735">
    <property type="entry name" value="NAD(P)-binding Rossmann-fold domains"/>
    <property type="match status" value="1"/>
</dbReference>
<dbReference type="Pfam" id="PF01370">
    <property type="entry name" value="Epimerase"/>
    <property type="match status" value="1"/>
</dbReference>
<evidence type="ECO:0000313" key="5">
    <source>
        <dbReference type="Proteomes" id="UP000812277"/>
    </source>
</evidence>
<dbReference type="Gene3D" id="3.90.25.10">
    <property type="entry name" value="UDP-galactose 4-epimerase, domain 1"/>
    <property type="match status" value="1"/>
</dbReference>
<comment type="similarity">
    <text evidence="1">Belongs to the NAD(P)-dependent epimerase/dehydratase family.</text>
</comment>
<feature type="domain" description="NAD-dependent epimerase/dehydratase" evidence="3">
    <location>
        <begin position="12"/>
        <end position="200"/>
    </location>
</feature>
<gene>
    <name evidence="4" type="ORF">K0T92_07225</name>
</gene>
<reference evidence="4 5" key="1">
    <citation type="submission" date="2021-07" db="EMBL/GenBank/DDBJ databases">
        <title>Paenibacillus radiodurans sp. nov., isolated from the southeastern edge of Tengger Desert.</title>
        <authorList>
            <person name="Zhang G."/>
        </authorList>
    </citation>
    <scope>NUCLEOTIDE SEQUENCE [LARGE SCALE GENOMIC DNA]</scope>
    <source>
        <strain evidence="4 5">DT7-4</strain>
    </source>
</reference>
<protein>
    <submittedName>
        <fullName evidence="4">NAD-dependent epimerase/dehydratase family protein</fullName>
    </submittedName>
</protein>
<dbReference type="Proteomes" id="UP000812277">
    <property type="component" value="Unassembled WGS sequence"/>
</dbReference>
<organism evidence="4 5">
    <name type="scientific">Paenibacillus oenotherae</name>
    <dbReference type="NCBI Taxonomy" id="1435645"/>
    <lineage>
        <taxon>Bacteria</taxon>
        <taxon>Bacillati</taxon>
        <taxon>Bacillota</taxon>
        <taxon>Bacilli</taxon>
        <taxon>Bacillales</taxon>
        <taxon>Paenibacillaceae</taxon>
        <taxon>Paenibacillus</taxon>
    </lineage>
</organism>
<dbReference type="Gene3D" id="3.40.50.720">
    <property type="entry name" value="NAD(P)-binding Rossmann-like Domain"/>
    <property type="match status" value="2"/>
</dbReference>
<evidence type="ECO:0000259" key="3">
    <source>
        <dbReference type="Pfam" id="PF01370"/>
    </source>
</evidence>
<dbReference type="InterPro" id="IPR036291">
    <property type="entry name" value="NAD(P)-bd_dom_sf"/>
</dbReference>
<keyword evidence="5" id="KW-1185">Reference proteome</keyword>
<dbReference type="EMBL" id="JAHZIJ010000003">
    <property type="protein sequence ID" value="MBW7474532.1"/>
    <property type="molecule type" value="Genomic_DNA"/>
</dbReference>